<sequence length="112" mass="12664">MTQFGWLVLPDRVFLALWPIEYLVDDYRLLLAVMIGPEQRASLFGTVATIRIDAYDADRATGSSVTVIGNLTPLAEKDAGRLRQWRAGSESGVAFAEFRIWWLAGSRGYRRR</sequence>
<dbReference type="Proteomes" id="UP000755585">
    <property type="component" value="Unassembled WGS sequence"/>
</dbReference>
<comment type="caution">
    <text evidence="1">The sequence shown here is derived from an EMBL/GenBank/DDBJ whole genome shotgun (WGS) entry which is preliminary data.</text>
</comment>
<accession>A0ABS4UJE7</accession>
<dbReference type="EMBL" id="JAGINT010000001">
    <property type="protein sequence ID" value="MBP2351783.1"/>
    <property type="molecule type" value="Genomic_DNA"/>
</dbReference>
<organism evidence="1 2">
    <name type="scientific">Kribbella aluminosa</name>
    <dbReference type="NCBI Taxonomy" id="416017"/>
    <lineage>
        <taxon>Bacteria</taxon>
        <taxon>Bacillati</taxon>
        <taxon>Actinomycetota</taxon>
        <taxon>Actinomycetes</taxon>
        <taxon>Propionibacteriales</taxon>
        <taxon>Kribbellaceae</taxon>
        <taxon>Kribbella</taxon>
    </lineage>
</organism>
<keyword evidence="2" id="KW-1185">Reference proteome</keyword>
<gene>
    <name evidence="1" type="ORF">JOF29_002866</name>
</gene>
<proteinExistence type="predicted"/>
<dbReference type="RefSeq" id="WP_209694642.1">
    <property type="nucleotide sequence ID" value="NZ_BAAAVU010000013.1"/>
</dbReference>
<reference evidence="1 2" key="1">
    <citation type="submission" date="2021-03" db="EMBL/GenBank/DDBJ databases">
        <title>Sequencing the genomes of 1000 actinobacteria strains.</title>
        <authorList>
            <person name="Klenk H.-P."/>
        </authorList>
    </citation>
    <scope>NUCLEOTIDE SEQUENCE [LARGE SCALE GENOMIC DNA]</scope>
    <source>
        <strain evidence="1 2">DSM 18824</strain>
    </source>
</reference>
<evidence type="ECO:0000313" key="1">
    <source>
        <dbReference type="EMBL" id="MBP2351783.1"/>
    </source>
</evidence>
<evidence type="ECO:0000313" key="2">
    <source>
        <dbReference type="Proteomes" id="UP000755585"/>
    </source>
</evidence>
<name>A0ABS4UJE7_9ACTN</name>
<protein>
    <submittedName>
        <fullName evidence="1">Uncharacterized protein</fullName>
    </submittedName>
</protein>